<dbReference type="AlphaFoldDB" id="A0A2T2ZYK5"/>
<sequence length="368" mass="38982">MSSENGATINAVRFHGQRDIRLDRIPAPPAGVKPGWVKLAPKFCGICGTDLHEYLGGANLIPTPGHPHPLTGETLPLTIGHEFSGVIEEVGDGVTHVQPGDKVCVQPTLWDDDCRSCKRGMVNCCDSNGFLGLSGWGGGMQETTLAPATAVKKLPDSISLEVGALIEPLAVGWHAVDISPFKDGDSALVLGGGPIGLSVIQALVSRGCTNIIVSEVATRRRDFAKQFGAHHVIDPTSSDVVATVESLTGGLGADVGYDCAGVQVAVDSALKSIKARGTLVNVAVWEKKASLNMNDMVFRERAYMGVATYYLGDFEAVIDAIESGRMKPEGMITKKVAMDKVAEEGFKTLIEDKDNHVKILVDLTQPVA</sequence>
<evidence type="ECO:0000256" key="2">
    <source>
        <dbReference type="ARBA" id="ARBA00008072"/>
    </source>
</evidence>
<evidence type="ECO:0000259" key="7">
    <source>
        <dbReference type="SMART" id="SM00829"/>
    </source>
</evidence>
<dbReference type="SUPFAM" id="SSF51735">
    <property type="entry name" value="NAD(P)-binding Rossmann-fold domains"/>
    <property type="match status" value="1"/>
</dbReference>
<dbReference type="EMBL" id="KZ678559">
    <property type="protein sequence ID" value="PSR79703.1"/>
    <property type="molecule type" value="Genomic_DNA"/>
</dbReference>
<dbReference type="PROSITE" id="PS00059">
    <property type="entry name" value="ADH_ZINC"/>
    <property type="match status" value="1"/>
</dbReference>
<dbReference type="GO" id="GO:0005737">
    <property type="term" value="C:cytoplasm"/>
    <property type="evidence" value="ECO:0007669"/>
    <property type="project" value="TreeGrafter"/>
</dbReference>
<evidence type="ECO:0000313" key="9">
    <source>
        <dbReference type="Proteomes" id="UP000241462"/>
    </source>
</evidence>
<dbReference type="STRING" id="2025994.A0A2T2ZYK5"/>
<dbReference type="InterPro" id="IPR002328">
    <property type="entry name" value="ADH_Zn_CS"/>
</dbReference>
<dbReference type="InterPro" id="IPR020843">
    <property type="entry name" value="ER"/>
</dbReference>
<dbReference type="PANTHER" id="PTHR43161:SF23">
    <property type="entry name" value="(R,R)-BUTANEDIOL DEHYDROGENASE-RELATED"/>
    <property type="match status" value="1"/>
</dbReference>
<dbReference type="GO" id="GO:0008270">
    <property type="term" value="F:zinc ion binding"/>
    <property type="evidence" value="ECO:0007669"/>
    <property type="project" value="InterPro"/>
</dbReference>
<keyword evidence="9" id="KW-1185">Reference proteome</keyword>
<protein>
    <submittedName>
        <fullName evidence="8">Chaperonin 10-like protein</fullName>
    </submittedName>
</protein>
<evidence type="ECO:0000256" key="3">
    <source>
        <dbReference type="ARBA" id="ARBA00022723"/>
    </source>
</evidence>
<dbReference type="CDD" id="cd08233">
    <property type="entry name" value="butanediol_DH_like"/>
    <property type="match status" value="1"/>
</dbReference>
<dbReference type="OrthoDB" id="3941538at2759"/>
<dbReference type="GO" id="GO:0000721">
    <property type="term" value="F:(R,R)-butanediol dehydrogenase activity"/>
    <property type="evidence" value="ECO:0007669"/>
    <property type="project" value="TreeGrafter"/>
</dbReference>
<comment type="similarity">
    <text evidence="2 6">Belongs to the zinc-containing alcohol dehydrogenase family.</text>
</comment>
<dbReference type="Gene3D" id="3.90.180.10">
    <property type="entry name" value="Medium-chain alcohol dehydrogenases, catalytic domain"/>
    <property type="match status" value="1"/>
</dbReference>
<evidence type="ECO:0000256" key="1">
    <source>
        <dbReference type="ARBA" id="ARBA00001947"/>
    </source>
</evidence>
<organism evidence="8 9">
    <name type="scientific">Coniella lustricola</name>
    <dbReference type="NCBI Taxonomy" id="2025994"/>
    <lineage>
        <taxon>Eukaryota</taxon>
        <taxon>Fungi</taxon>
        <taxon>Dikarya</taxon>
        <taxon>Ascomycota</taxon>
        <taxon>Pezizomycotina</taxon>
        <taxon>Sordariomycetes</taxon>
        <taxon>Sordariomycetidae</taxon>
        <taxon>Diaporthales</taxon>
        <taxon>Schizoparmaceae</taxon>
        <taxon>Coniella</taxon>
    </lineage>
</organism>
<dbReference type="FunCoup" id="A0A2T2ZYK5">
    <property type="interactions" value="128"/>
</dbReference>
<dbReference type="InterPro" id="IPR036291">
    <property type="entry name" value="NAD(P)-bd_dom_sf"/>
</dbReference>
<dbReference type="InterPro" id="IPR013149">
    <property type="entry name" value="ADH-like_C"/>
</dbReference>
<dbReference type="SMART" id="SM00829">
    <property type="entry name" value="PKS_ER"/>
    <property type="match status" value="1"/>
</dbReference>
<keyword evidence="5" id="KW-0560">Oxidoreductase</keyword>
<dbReference type="Pfam" id="PF08240">
    <property type="entry name" value="ADH_N"/>
    <property type="match status" value="1"/>
</dbReference>
<evidence type="ECO:0000256" key="4">
    <source>
        <dbReference type="ARBA" id="ARBA00022833"/>
    </source>
</evidence>
<evidence type="ECO:0000256" key="6">
    <source>
        <dbReference type="RuleBase" id="RU361277"/>
    </source>
</evidence>
<reference evidence="8 9" key="1">
    <citation type="journal article" date="2018" name="Mycol. Prog.">
        <title>Coniella lustricola, a new species from submerged detritus.</title>
        <authorList>
            <person name="Raudabaugh D.B."/>
            <person name="Iturriaga T."/>
            <person name="Carver A."/>
            <person name="Mondo S."/>
            <person name="Pangilinan J."/>
            <person name="Lipzen A."/>
            <person name="He G."/>
            <person name="Amirebrahimi M."/>
            <person name="Grigoriev I.V."/>
            <person name="Miller A.N."/>
        </authorList>
    </citation>
    <scope>NUCLEOTIDE SEQUENCE [LARGE SCALE GENOMIC DNA]</scope>
    <source>
        <strain evidence="8 9">B22-T-1</strain>
    </source>
</reference>
<dbReference type="InParanoid" id="A0A2T2ZYK5"/>
<feature type="domain" description="Enoyl reductase (ER)" evidence="7">
    <location>
        <begin position="16"/>
        <end position="361"/>
    </location>
</feature>
<accession>A0A2T2ZYK5</accession>
<keyword evidence="3 6" id="KW-0479">Metal-binding</keyword>
<keyword evidence="4 6" id="KW-0862">Zinc</keyword>
<comment type="cofactor">
    <cofactor evidence="1 6">
        <name>Zn(2+)</name>
        <dbReference type="ChEBI" id="CHEBI:29105"/>
    </cofactor>
</comment>
<dbReference type="GO" id="GO:0034079">
    <property type="term" value="P:butanediol biosynthetic process"/>
    <property type="evidence" value="ECO:0007669"/>
    <property type="project" value="TreeGrafter"/>
</dbReference>
<dbReference type="Gene3D" id="3.40.50.720">
    <property type="entry name" value="NAD(P)-binding Rossmann-like Domain"/>
    <property type="match status" value="1"/>
</dbReference>
<evidence type="ECO:0000313" key="8">
    <source>
        <dbReference type="EMBL" id="PSR79703.1"/>
    </source>
</evidence>
<proteinExistence type="inferred from homology"/>
<gene>
    <name evidence="8" type="ORF">BD289DRAFT_485454</name>
</gene>
<dbReference type="InterPro" id="IPR013154">
    <property type="entry name" value="ADH-like_N"/>
</dbReference>
<dbReference type="PANTHER" id="PTHR43161">
    <property type="entry name" value="SORBITOL DEHYDROGENASE"/>
    <property type="match status" value="1"/>
</dbReference>
<dbReference type="SUPFAM" id="SSF50129">
    <property type="entry name" value="GroES-like"/>
    <property type="match status" value="1"/>
</dbReference>
<name>A0A2T2ZYK5_9PEZI</name>
<evidence type="ECO:0000256" key="5">
    <source>
        <dbReference type="ARBA" id="ARBA00023002"/>
    </source>
</evidence>
<dbReference type="Pfam" id="PF00107">
    <property type="entry name" value="ADH_zinc_N"/>
    <property type="match status" value="1"/>
</dbReference>
<dbReference type="Proteomes" id="UP000241462">
    <property type="component" value="Unassembled WGS sequence"/>
</dbReference>
<dbReference type="InterPro" id="IPR011032">
    <property type="entry name" value="GroES-like_sf"/>
</dbReference>